<keyword evidence="3" id="KW-1185">Reference proteome</keyword>
<accession>D4E385</accession>
<dbReference type="InterPro" id="IPR006481">
    <property type="entry name" value="Phage_lambda_GpS_holin"/>
</dbReference>
<dbReference type="HOGENOM" id="CLU_1165187_0_0_6"/>
<evidence type="ECO:0000313" key="3">
    <source>
        <dbReference type="Proteomes" id="UP000005723"/>
    </source>
</evidence>
<comment type="caution">
    <text evidence="2">The sequence shown here is derived from an EMBL/GenBank/DDBJ whole genome shotgun (WGS) entry which is preliminary data.</text>
</comment>
<name>D4E385_SEROD</name>
<evidence type="ECO:0000313" key="2">
    <source>
        <dbReference type="EMBL" id="EFE95661.1"/>
    </source>
</evidence>
<dbReference type="Gene3D" id="3.30.1380.10">
    <property type="match status" value="1"/>
</dbReference>
<gene>
    <name evidence="2" type="ORF">HMPREF0758_2635</name>
</gene>
<sequence>MSSLEPDGVSLFILHVCEYLQPAMNAILAGSMALLQGAYKNVAVRRRLLNAGMCALLAWTVRDALSLVGWELQWANIASVLIGFLGADYISGLIKKLIGKKRGLKMLSEAQPTRFSVRSEQRLQDVHADLIRVMRLALNYSLVPFAITEGRRNIERQRELVRTGKSQTLNSRHLTGHAVDVVAMPAGVVSWQWDYYAQIAVAVRRAARELGIQVEWGGAWQSLRDGPHFQLAVKDYPA</sequence>
<dbReference type="NCBIfam" id="TIGR01594">
    <property type="entry name" value="holin_lambda"/>
    <property type="match status" value="1"/>
</dbReference>
<protein>
    <submittedName>
        <fullName evidence="2">Phage holin, lambda family</fullName>
    </submittedName>
</protein>
<proteinExistence type="predicted"/>
<reference evidence="2 3" key="1">
    <citation type="submission" date="2010-01" db="EMBL/GenBank/DDBJ databases">
        <authorList>
            <person name="Muzny D."/>
            <person name="Qin X."/>
            <person name="Deng J."/>
            <person name="Jiang H."/>
            <person name="Liu Y."/>
            <person name="Qu J."/>
            <person name="Song X.-Z."/>
            <person name="Zhang L."/>
            <person name="Thornton R."/>
            <person name="Coyle M."/>
            <person name="Francisco L."/>
            <person name="Jackson L."/>
            <person name="Javaid M."/>
            <person name="Korchina V."/>
            <person name="Kovar C."/>
            <person name="Mata R."/>
            <person name="Mathew T."/>
            <person name="Ngo R."/>
            <person name="Nguyen L."/>
            <person name="Nguyen N."/>
            <person name="Okwuonu G."/>
            <person name="Ongeri F."/>
            <person name="Pham C."/>
            <person name="Simmons D."/>
            <person name="Wilczek-Boney K."/>
            <person name="Hale W."/>
            <person name="Jakkamsetti A."/>
            <person name="Pham P."/>
            <person name="Ruth R."/>
            <person name="San Lucas F."/>
            <person name="Warren J."/>
            <person name="Zhang J."/>
            <person name="Zhao Z."/>
            <person name="Zhou C."/>
            <person name="Zhu D."/>
            <person name="Lee S."/>
            <person name="Bess C."/>
            <person name="Blankenburg K."/>
            <person name="Forbes L."/>
            <person name="Fu Q."/>
            <person name="Gubbala S."/>
            <person name="Hirani K."/>
            <person name="Jayaseelan J.C."/>
            <person name="Lara F."/>
            <person name="Munidasa M."/>
            <person name="Palculict T."/>
            <person name="Patil S."/>
            <person name="Pu L.-L."/>
            <person name="Saada N."/>
            <person name="Tang L."/>
            <person name="Weissenberger G."/>
            <person name="Zhu Y."/>
            <person name="Hemphill L."/>
            <person name="Shang Y."/>
            <person name="Youmans B."/>
            <person name="Ayvaz T."/>
            <person name="Ross M."/>
            <person name="Santibanez J."/>
            <person name="Aqrawi P."/>
            <person name="Gross S."/>
            <person name="Joshi V."/>
            <person name="Fowler G."/>
            <person name="Nazareth L."/>
            <person name="Reid J."/>
            <person name="Worley K."/>
            <person name="Petrosino J."/>
            <person name="Highlander S."/>
            <person name="Gibbs R."/>
        </authorList>
    </citation>
    <scope>NUCLEOTIDE SEQUENCE [LARGE SCALE GENOMIC DNA]</scope>
    <source>
        <strain evidence="2 3">DSM 4582</strain>
    </source>
</reference>
<dbReference type="STRING" id="667129.HMPREF0758_2635"/>
<dbReference type="TCDB" id="1.E.2.1.11">
    <property type="family name" value="the Lambda holin s (Lambda holin) family"/>
</dbReference>
<feature type="domain" description="Peptidase M15C" evidence="1">
    <location>
        <begin position="166"/>
        <end position="231"/>
    </location>
</feature>
<dbReference type="AlphaFoldDB" id="D4E385"/>
<dbReference type="Pfam" id="PF13539">
    <property type="entry name" value="Peptidase_M15_4"/>
    <property type="match status" value="1"/>
</dbReference>
<evidence type="ECO:0000259" key="1">
    <source>
        <dbReference type="Pfam" id="PF13539"/>
    </source>
</evidence>
<dbReference type="Proteomes" id="UP000005723">
    <property type="component" value="Unassembled WGS sequence"/>
</dbReference>
<dbReference type="InterPro" id="IPR039561">
    <property type="entry name" value="Peptidase_M15C"/>
</dbReference>
<dbReference type="Pfam" id="PF05106">
    <property type="entry name" value="Phage_holin_3_1"/>
    <property type="match status" value="1"/>
</dbReference>
<dbReference type="CDD" id="cd14845">
    <property type="entry name" value="L-Ala-D-Glu_peptidase_like"/>
    <property type="match status" value="1"/>
</dbReference>
<dbReference type="GO" id="GO:0008233">
    <property type="term" value="F:peptidase activity"/>
    <property type="evidence" value="ECO:0007669"/>
    <property type="project" value="InterPro"/>
</dbReference>
<dbReference type="EMBL" id="ADBY01000045">
    <property type="protein sequence ID" value="EFE95661.1"/>
    <property type="molecule type" value="Genomic_DNA"/>
</dbReference>
<organism evidence="2 3">
    <name type="scientific">Serratia odorifera DSM 4582</name>
    <dbReference type="NCBI Taxonomy" id="667129"/>
    <lineage>
        <taxon>Bacteria</taxon>
        <taxon>Pseudomonadati</taxon>
        <taxon>Pseudomonadota</taxon>
        <taxon>Gammaproteobacteria</taxon>
        <taxon>Enterobacterales</taxon>
        <taxon>Yersiniaceae</taxon>
        <taxon>Serratia</taxon>
    </lineage>
</organism>
<dbReference type="SUPFAM" id="SSF55166">
    <property type="entry name" value="Hedgehog/DD-peptidase"/>
    <property type="match status" value="1"/>
</dbReference>
<dbReference type="InterPro" id="IPR009045">
    <property type="entry name" value="Zn_M74/Hedgehog-like"/>
</dbReference>